<dbReference type="GO" id="GO:0009390">
    <property type="term" value="C:dimethyl sulfoxide reductase complex"/>
    <property type="evidence" value="ECO:0007669"/>
    <property type="project" value="TreeGrafter"/>
</dbReference>
<feature type="transmembrane region" description="Helical" evidence="1">
    <location>
        <begin position="108"/>
        <end position="132"/>
    </location>
</feature>
<proteinExistence type="predicted"/>
<feature type="transmembrane region" description="Helical" evidence="1">
    <location>
        <begin position="37"/>
        <end position="61"/>
    </location>
</feature>
<keyword evidence="1" id="KW-1133">Transmembrane helix</keyword>
<dbReference type="AlphaFoldDB" id="A0A1W1WHC1"/>
<dbReference type="STRING" id="28034.BFX07_02475"/>
<feature type="transmembrane region" description="Helical" evidence="1">
    <location>
        <begin position="7"/>
        <end position="31"/>
    </location>
</feature>
<dbReference type="GO" id="GO:0009389">
    <property type="term" value="F:dimethyl sulfoxide reductase activity"/>
    <property type="evidence" value="ECO:0007669"/>
    <property type="project" value="TreeGrafter"/>
</dbReference>
<feature type="transmembrane region" description="Helical" evidence="1">
    <location>
        <begin position="245"/>
        <end position="265"/>
    </location>
</feature>
<dbReference type="PANTHER" id="PTHR38095:SF1">
    <property type="entry name" value="ANAEROBIC DIMETHYL SULFOXIDE REDUCTASE CHAIN YNFH"/>
    <property type="match status" value="1"/>
</dbReference>
<feature type="transmembrane region" description="Helical" evidence="1">
    <location>
        <begin position="144"/>
        <end position="162"/>
    </location>
</feature>
<keyword evidence="3" id="KW-1185">Reference proteome</keyword>
<dbReference type="Pfam" id="PF04976">
    <property type="entry name" value="DmsC"/>
    <property type="match status" value="1"/>
</dbReference>
<evidence type="ECO:0000313" key="2">
    <source>
        <dbReference type="EMBL" id="SMC05645.1"/>
    </source>
</evidence>
<dbReference type="RefSeq" id="WP_020373438.1">
    <property type="nucleotide sequence ID" value="NZ_FWWY01000001.1"/>
</dbReference>
<accession>A0A1W1WHC1</accession>
<dbReference type="InterPro" id="IPR007059">
    <property type="entry name" value="DmsC"/>
</dbReference>
<dbReference type="PANTHER" id="PTHR38095">
    <property type="entry name" value="ANAEROBIC DIMETHYL SULFOXIDE REDUCTASE CHAIN YNFH"/>
    <property type="match status" value="1"/>
</dbReference>
<keyword evidence="1" id="KW-0812">Transmembrane</keyword>
<evidence type="ECO:0000313" key="3">
    <source>
        <dbReference type="Proteomes" id="UP000192660"/>
    </source>
</evidence>
<organism evidence="2 3">
    <name type="scientific">Sulfobacillus thermosulfidooxidans (strain DSM 9293 / VKM B-1269 / AT-1)</name>
    <dbReference type="NCBI Taxonomy" id="929705"/>
    <lineage>
        <taxon>Bacteria</taxon>
        <taxon>Bacillati</taxon>
        <taxon>Bacillota</taxon>
        <taxon>Clostridia</taxon>
        <taxon>Eubacteriales</taxon>
        <taxon>Clostridiales Family XVII. Incertae Sedis</taxon>
        <taxon>Sulfobacillus</taxon>
    </lineage>
</organism>
<gene>
    <name evidence="2" type="ORF">SAMN00768000_2368</name>
</gene>
<dbReference type="EMBL" id="FWWY01000001">
    <property type="protein sequence ID" value="SMC05645.1"/>
    <property type="molecule type" value="Genomic_DNA"/>
</dbReference>
<name>A0A1W1WHC1_SULTA</name>
<evidence type="ECO:0000256" key="1">
    <source>
        <dbReference type="SAM" id="Phobius"/>
    </source>
</evidence>
<feature type="transmembrane region" description="Helical" evidence="1">
    <location>
        <begin position="174"/>
        <end position="192"/>
    </location>
</feature>
<reference evidence="3" key="1">
    <citation type="submission" date="2017-04" db="EMBL/GenBank/DDBJ databases">
        <authorList>
            <person name="Varghese N."/>
            <person name="Submissions S."/>
        </authorList>
    </citation>
    <scope>NUCLEOTIDE SEQUENCE [LARGE SCALE GENOMIC DNA]</scope>
    <source>
        <strain evidence="3">DSM 9293</strain>
    </source>
</reference>
<dbReference type="OrthoDB" id="2083322at2"/>
<dbReference type="Proteomes" id="UP000192660">
    <property type="component" value="Unassembled WGS sequence"/>
</dbReference>
<protein>
    <submittedName>
        <fullName evidence="2">DMSO reductase anchor subunit</fullName>
    </submittedName>
</protein>
<sequence>MRPTWPLLALTLLQGLSVGLMSIAAILLFTQPHDPKMIFILQGTAFITGGIGGLSSIFHMHRLQGAKYVLRRLKTSWLSREALSTGLYMMVVALTVLVHLVALPLSGLWQTLSVIAAVFGVAAVYITAMLYATIRAMRSWHSPLTVLMFFGAAALSGTLWAWGISGMLHENIPGLPMALMVVLVITAVLKALQIRNFREAEHMVMSSTGTGLSQKPYRVMDTGTTKPPYRHQTQIWPALTPAQRAWGYGLMGLLLWGIPAILLVAVPGFDLAVVALVSGSLGLMVERWMFFGDATHSSRVWFADEPKRPSQVAR</sequence>
<keyword evidence="1" id="KW-0472">Membrane</keyword>
<dbReference type="GO" id="GO:0019645">
    <property type="term" value="P:anaerobic electron transport chain"/>
    <property type="evidence" value="ECO:0007669"/>
    <property type="project" value="InterPro"/>
</dbReference>
<feature type="transmembrane region" description="Helical" evidence="1">
    <location>
        <begin position="82"/>
        <end position="102"/>
    </location>
</feature>
<dbReference type="GO" id="GO:0005886">
    <property type="term" value="C:plasma membrane"/>
    <property type="evidence" value="ECO:0007669"/>
    <property type="project" value="TreeGrafter"/>
</dbReference>